<gene>
    <name evidence="2" type="ORF">WMSIL1_LOCUS11139</name>
</gene>
<dbReference type="EMBL" id="CABIJS010000521">
    <property type="protein sequence ID" value="VUZ52757.1"/>
    <property type="molecule type" value="Genomic_DNA"/>
</dbReference>
<feature type="non-terminal residue" evidence="2">
    <location>
        <position position="1"/>
    </location>
</feature>
<feature type="region of interest" description="Disordered" evidence="1">
    <location>
        <begin position="1"/>
        <end position="22"/>
    </location>
</feature>
<organism evidence="2 3">
    <name type="scientific">Hymenolepis diminuta</name>
    <name type="common">Rat tapeworm</name>
    <dbReference type="NCBI Taxonomy" id="6216"/>
    <lineage>
        <taxon>Eukaryota</taxon>
        <taxon>Metazoa</taxon>
        <taxon>Spiralia</taxon>
        <taxon>Lophotrochozoa</taxon>
        <taxon>Platyhelminthes</taxon>
        <taxon>Cestoda</taxon>
        <taxon>Eucestoda</taxon>
        <taxon>Cyclophyllidea</taxon>
        <taxon>Hymenolepididae</taxon>
        <taxon>Hymenolepis</taxon>
    </lineage>
</organism>
<protein>
    <submittedName>
        <fullName evidence="2">Uncharacterized protein</fullName>
    </submittedName>
</protein>
<keyword evidence="3" id="KW-1185">Reference proteome</keyword>
<reference evidence="2 3" key="1">
    <citation type="submission" date="2019-07" db="EMBL/GenBank/DDBJ databases">
        <authorList>
            <person name="Jastrzebski P J."/>
            <person name="Paukszto L."/>
            <person name="Jastrzebski P J."/>
        </authorList>
    </citation>
    <scope>NUCLEOTIDE SEQUENCE [LARGE SCALE GENOMIC DNA]</scope>
    <source>
        <strain evidence="2 3">WMS-il1</strain>
    </source>
</reference>
<dbReference type="AlphaFoldDB" id="A0A564YZN9"/>
<name>A0A564YZN9_HYMDI</name>
<evidence type="ECO:0000256" key="1">
    <source>
        <dbReference type="SAM" id="MobiDB-lite"/>
    </source>
</evidence>
<evidence type="ECO:0000313" key="2">
    <source>
        <dbReference type="EMBL" id="VUZ52757.1"/>
    </source>
</evidence>
<accession>A0A564YZN9</accession>
<evidence type="ECO:0000313" key="3">
    <source>
        <dbReference type="Proteomes" id="UP000321570"/>
    </source>
</evidence>
<dbReference type="Proteomes" id="UP000321570">
    <property type="component" value="Unassembled WGS sequence"/>
</dbReference>
<proteinExistence type="predicted"/>
<feature type="compositionally biased region" description="Polar residues" evidence="1">
    <location>
        <begin position="11"/>
        <end position="20"/>
    </location>
</feature>
<sequence>PSIRHTEGTLARQTHPSLLNPSPPIPYFALRLCTELCSMQPGLHNPRCSFSFIYC</sequence>